<dbReference type="Gene3D" id="1.20.120.530">
    <property type="entry name" value="GntR ligand-binding domain-like"/>
    <property type="match status" value="1"/>
</dbReference>
<evidence type="ECO:0000256" key="3">
    <source>
        <dbReference type="ARBA" id="ARBA00023163"/>
    </source>
</evidence>
<dbReference type="PRINTS" id="PR00035">
    <property type="entry name" value="HTHGNTR"/>
</dbReference>
<dbReference type="SMART" id="SM00895">
    <property type="entry name" value="FCD"/>
    <property type="match status" value="1"/>
</dbReference>
<name>A0ABQ4QRA2_9HYPH</name>
<dbReference type="Pfam" id="PF00392">
    <property type="entry name" value="GntR"/>
    <property type="match status" value="1"/>
</dbReference>
<dbReference type="Proteomes" id="UP001055167">
    <property type="component" value="Unassembled WGS sequence"/>
</dbReference>
<keyword evidence="3" id="KW-0804">Transcription</keyword>
<dbReference type="SMART" id="SM00345">
    <property type="entry name" value="HTH_GNTR"/>
    <property type="match status" value="1"/>
</dbReference>
<dbReference type="RefSeq" id="WP_128564892.1">
    <property type="nucleotide sequence ID" value="NZ_BPQH01000002.1"/>
</dbReference>
<proteinExistence type="predicted"/>
<evidence type="ECO:0000256" key="2">
    <source>
        <dbReference type="ARBA" id="ARBA00023125"/>
    </source>
</evidence>
<dbReference type="InterPro" id="IPR011711">
    <property type="entry name" value="GntR_C"/>
</dbReference>
<gene>
    <name evidence="5" type="primary">gntR_1</name>
    <name evidence="5" type="ORF">OPKNFCMD_0519</name>
</gene>
<comment type="caution">
    <text evidence="5">The sequence shown here is derived from an EMBL/GenBank/DDBJ whole genome shotgun (WGS) entry which is preliminary data.</text>
</comment>
<dbReference type="PROSITE" id="PS50949">
    <property type="entry name" value="HTH_GNTR"/>
    <property type="match status" value="1"/>
</dbReference>
<feature type="domain" description="HTH gntR-type" evidence="4">
    <location>
        <begin position="21"/>
        <end position="88"/>
    </location>
</feature>
<dbReference type="Gene3D" id="1.10.10.10">
    <property type="entry name" value="Winged helix-like DNA-binding domain superfamily/Winged helix DNA-binding domain"/>
    <property type="match status" value="1"/>
</dbReference>
<dbReference type="PANTHER" id="PTHR43537">
    <property type="entry name" value="TRANSCRIPTIONAL REGULATOR, GNTR FAMILY"/>
    <property type="match status" value="1"/>
</dbReference>
<dbReference type="InterPro" id="IPR036388">
    <property type="entry name" value="WH-like_DNA-bd_sf"/>
</dbReference>
<protein>
    <submittedName>
        <fullName evidence="5">D-xylose utilization operon transcriptional repressor</fullName>
    </submittedName>
</protein>
<organism evidence="5 6">
    <name type="scientific">Methylobacterium crusticola</name>
    <dbReference type="NCBI Taxonomy" id="1697972"/>
    <lineage>
        <taxon>Bacteria</taxon>
        <taxon>Pseudomonadati</taxon>
        <taxon>Pseudomonadota</taxon>
        <taxon>Alphaproteobacteria</taxon>
        <taxon>Hyphomicrobiales</taxon>
        <taxon>Methylobacteriaceae</taxon>
        <taxon>Methylobacterium</taxon>
    </lineage>
</organism>
<dbReference type="SUPFAM" id="SSF48008">
    <property type="entry name" value="GntR ligand-binding domain-like"/>
    <property type="match status" value="1"/>
</dbReference>
<evidence type="ECO:0000313" key="6">
    <source>
        <dbReference type="Proteomes" id="UP001055167"/>
    </source>
</evidence>
<keyword evidence="2" id="KW-0238">DNA-binding</keyword>
<keyword evidence="6" id="KW-1185">Reference proteome</keyword>
<dbReference type="SUPFAM" id="SSF46785">
    <property type="entry name" value="Winged helix' DNA-binding domain"/>
    <property type="match status" value="1"/>
</dbReference>
<dbReference type="InterPro" id="IPR008920">
    <property type="entry name" value="TF_FadR/GntR_C"/>
</dbReference>
<evidence type="ECO:0000313" key="5">
    <source>
        <dbReference type="EMBL" id="GJD47808.1"/>
    </source>
</evidence>
<dbReference type="InterPro" id="IPR036390">
    <property type="entry name" value="WH_DNA-bd_sf"/>
</dbReference>
<reference evidence="5" key="2">
    <citation type="submission" date="2021-08" db="EMBL/GenBank/DDBJ databases">
        <authorList>
            <person name="Tani A."/>
            <person name="Ola A."/>
            <person name="Ogura Y."/>
            <person name="Katsura K."/>
            <person name="Hayashi T."/>
        </authorList>
    </citation>
    <scope>NUCLEOTIDE SEQUENCE</scope>
    <source>
        <strain evidence="5">KCTC 52305</strain>
    </source>
</reference>
<dbReference type="InterPro" id="IPR000524">
    <property type="entry name" value="Tscrpt_reg_HTH_GntR"/>
</dbReference>
<sequence>MPKSAALTRSAGSVPEAGTKVSAPAMVREGLRRAIVSGEYASGTQLRQDELAERFGTSRIPVREALRQLEAEGLVTIEANKGATVTALSLQEVLELLDIRIALECRALQLAIPNMIDGDFDAAEEILQGYSTSEDPTLWGEANWRFHSVLYAPCARPKLLAMIESNYGHVGRFTRLNVSRAAGKDRPLREHWELLNHCRSGAVEKATALLEEHIAYSQKSLAAATRQPRWQNTGAS</sequence>
<dbReference type="PANTHER" id="PTHR43537:SF41">
    <property type="entry name" value="TRANSCRIPTIONAL REGULATORY PROTEIN"/>
    <property type="match status" value="1"/>
</dbReference>
<dbReference type="Pfam" id="PF07729">
    <property type="entry name" value="FCD"/>
    <property type="match status" value="1"/>
</dbReference>
<keyword evidence="1" id="KW-0805">Transcription regulation</keyword>
<evidence type="ECO:0000256" key="1">
    <source>
        <dbReference type="ARBA" id="ARBA00023015"/>
    </source>
</evidence>
<reference evidence="5" key="1">
    <citation type="journal article" date="2021" name="Front. Microbiol.">
        <title>Comprehensive Comparative Genomics and Phenotyping of Methylobacterium Species.</title>
        <authorList>
            <person name="Alessa O."/>
            <person name="Ogura Y."/>
            <person name="Fujitani Y."/>
            <person name="Takami H."/>
            <person name="Hayashi T."/>
            <person name="Sahin N."/>
            <person name="Tani A."/>
        </authorList>
    </citation>
    <scope>NUCLEOTIDE SEQUENCE</scope>
    <source>
        <strain evidence="5">KCTC 52305</strain>
    </source>
</reference>
<evidence type="ECO:0000259" key="4">
    <source>
        <dbReference type="PROSITE" id="PS50949"/>
    </source>
</evidence>
<dbReference type="EMBL" id="BPQH01000002">
    <property type="protein sequence ID" value="GJD47808.1"/>
    <property type="molecule type" value="Genomic_DNA"/>
</dbReference>
<dbReference type="CDD" id="cd07377">
    <property type="entry name" value="WHTH_GntR"/>
    <property type="match status" value="1"/>
</dbReference>
<accession>A0ABQ4QRA2</accession>